<evidence type="ECO:0000313" key="2">
    <source>
        <dbReference type="EMBL" id="KAH0237669.1"/>
    </source>
</evidence>
<sequence length="410" mass="43783">MAQIGNTAESGTSLKKLGTPVARGYAKYQGVLPIKAETSRESRPDTAGIVGIDDILDTGVSAASKDSQTDNKAKRVESGQSNVLFKVAEEGDGFGDDPSENDLCDEHKDPDGPTLRGVGVADRRVLEDATNQVAANNCCVDGSRNEDDGKCDTEGNTSDDVAAREKGGTGNVGADESVDESTSDGVDDDLNDTKSPDGLNVIFGSKDNALHETAERPPGASVDWIPVAIIDGELCETGRNGQKEQKNSRDGRPNKGADSRVIDNANPSDGTGQSVRSREQDQMESEHCTDDFHSDATEHETNGIRIVLDMGVLELDLSDDVTSWPSSPAQWGGMFARLPPKGPKRAASGCSGRDMNDRVGRQAYQRRELGIGKCNCVQVRDVKEELTNNETDVGVSNWILQLEGEAWTGK</sequence>
<dbReference type="EMBL" id="JAHFYH010000001">
    <property type="protein sequence ID" value="KAH0237669.1"/>
    <property type="molecule type" value="Genomic_DNA"/>
</dbReference>
<feature type="compositionally biased region" description="Acidic residues" evidence="1">
    <location>
        <begin position="90"/>
        <end position="103"/>
    </location>
</feature>
<feature type="compositionally biased region" description="Acidic residues" evidence="1">
    <location>
        <begin position="176"/>
        <end position="190"/>
    </location>
</feature>
<feature type="compositionally biased region" description="Basic and acidic residues" evidence="1">
    <location>
        <begin position="67"/>
        <end position="77"/>
    </location>
</feature>
<feature type="non-terminal residue" evidence="2">
    <location>
        <position position="410"/>
    </location>
</feature>
<evidence type="ECO:0000256" key="1">
    <source>
        <dbReference type="SAM" id="MobiDB-lite"/>
    </source>
</evidence>
<reference evidence="2" key="2">
    <citation type="submission" date="2021-08" db="EMBL/GenBank/DDBJ databases">
        <authorList>
            <person name="Gostincar C."/>
            <person name="Sun X."/>
            <person name="Song Z."/>
            <person name="Gunde-Cimerman N."/>
        </authorList>
    </citation>
    <scope>NUCLEOTIDE SEQUENCE</scope>
    <source>
        <strain evidence="2">EXF-8016</strain>
    </source>
</reference>
<organism evidence="2 3">
    <name type="scientific">Aureobasidium melanogenum</name>
    <name type="common">Aureobasidium pullulans var. melanogenum</name>
    <dbReference type="NCBI Taxonomy" id="46634"/>
    <lineage>
        <taxon>Eukaryota</taxon>
        <taxon>Fungi</taxon>
        <taxon>Dikarya</taxon>
        <taxon>Ascomycota</taxon>
        <taxon>Pezizomycotina</taxon>
        <taxon>Dothideomycetes</taxon>
        <taxon>Dothideomycetidae</taxon>
        <taxon>Dothideales</taxon>
        <taxon>Saccotheciaceae</taxon>
        <taxon>Aureobasidium</taxon>
    </lineage>
</organism>
<feature type="compositionally biased region" description="Basic and acidic residues" evidence="1">
    <location>
        <begin position="241"/>
        <end position="261"/>
    </location>
</feature>
<feature type="region of interest" description="Disordered" evidence="1">
    <location>
        <begin position="236"/>
        <end position="297"/>
    </location>
</feature>
<feature type="compositionally biased region" description="Basic and acidic residues" evidence="1">
    <location>
        <begin position="143"/>
        <end position="153"/>
    </location>
</feature>
<feature type="region of interest" description="Disordered" evidence="1">
    <location>
        <begin position="61"/>
        <end position="117"/>
    </location>
</feature>
<name>A0A9P8GNY0_AURME</name>
<evidence type="ECO:0000313" key="3">
    <source>
        <dbReference type="Proteomes" id="UP000767238"/>
    </source>
</evidence>
<comment type="caution">
    <text evidence="2">The sequence shown here is derived from an EMBL/GenBank/DDBJ whole genome shotgun (WGS) entry which is preliminary data.</text>
</comment>
<accession>A0A9P8GNY0</accession>
<feature type="compositionally biased region" description="Polar residues" evidence="1">
    <location>
        <begin position="265"/>
        <end position="275"/>
    </location>
</feature>
<feature type="region of interest" description="Disordered" evidence="1">
    <location>
        <begin position="131"/>
        <end position="203"/>
    </location>
</feature>
<proteinExistence type="predicted"/>
<dbReference type="Proteomes" id="UP000767238">
    <property type="component" value="Unassembled WGS sequence"/>
</dbReference>
<gene>
    <name evidence="2" type="ORF">KCV03_g201</name>
</gene>
<protein>
    <submittedName>
        <fullName evidence="2">N amino acid transport system protein</fullName>
    </submittedName>
</protein>
<dbReference type="AlphaFoldDB" id="A0A9P8GNY0"/>
<feature type="compositionally biased region" description="Basic and acidic residues" evidence="1">
    <location>
        <begin position="276"/>
        <end position="297"/>
    </location>
</feature>
<reference evidence="2" key="1">
    <citation type="journal article" date="2021" name="J Fungi (Basel)">
        <title>Virulence traits and population genomics of the black yeast Aureobasidium melanogenum.</title>
        <authorList>
            <person name="Cernosa A."/>
            <person name="Sun X."/>
            <person name="Gostincar C."/>
            <person name="Fang C."/>
            <person name="Gunde-Cimerman N."/>
            <person name="Song Z."/>
        </authorList>
    </citation>
    <scope>NUCLEOTIDE SEQUENCE</scope>
    <source>
        <strain evidence="2">EXF-8016</strain>
    </source>
</reference>